<accession>A0AAV8X6S0</accession>
<name>A0AAV8X6S0_9CUCU</name>
<dbReference type="EMBL" id="JAPWTK010001074">
    <property type="protein sequence ID" value="KAJ8934238.1"/>
    <property type="molecule type" value="Genomic_DNA"/>
</dbReference>
<reference evidence="1" key="1">
    <citation type="journal article" date="2023" name="Insect Mol. Biol.">
        <title>Genome sequencing provides insights into the evolution of gene families encoding plant cell wall-degrading enzymes in longhorned beetles.</title>
        <authorList>
            <person name="Shin N.R."/>
            <person name="Okamura Y."/>
            <person name="Kirsch R."/>
            <person name="Pauchet Y."/>
        </authorList>
    </citation>
    <scope>NUCLEOTIDE SEQUENCE</scope>
    <source>
        <strain evidence="1">AMC_N1</strain>
    </source>
</reference>
<keyword evidence="2" id="KW-1185">Reference proteome</keyword>
<gene>
    <name evidence="1" type="ORF">NQ318_000004</name>
</gene>
<comment type="caution">
    <text evidence="1">The sequence shown here is derived from an EMBL/GenBank/DDBJ whole genome shotgun (WGS) entry which is preliminary data.</text>
</comment>
<dbReference type="Proteomes" id="UP001162162">
    <property type="component" value="Unassembled WGS sequence"/>
</dbReference>
<proteinExistence type="predicted"/>
<evidence type="ECO:0000313" key="2">
    <source>
        <dbReference type="Proteomes" id="UP001162162"/>
    </source>
</evidence>
<dbReference type="AlphaFoldDB" id="A0AAV8X6S0"/>
<protein>
    <submittedName>
        <fullName evidence="1">Uncharacterized protein</fullName>
    </submittedName>
</protein>
<sequence>MASLSEQRAAVKMCFLLEWVVAKYVPRALTDNQKECRICRALKQQVETDPDFLSKVLLVMSHCAMVTTQKQSKSQANGKAHCHPVQKKCRQVKSNIKTKLICFFQFTQSLFPQVRSSIKPFIWKF</sequence>
<organism evidence="1 2">
    <name type="scientific">Aromia moschata</name>
    <dbReference type="NCBI Taxonomy" id="1265417"/>
    <lineage>
        <taxon>Eukaryota</taxon>
        <taxon>Metazoa</taxon>
        <taxon>Ecdysozoa</taxon>
        <taxon>Arthropoda</taxon>
        <taxon>Hexapoda</taxon>
        <taxon>Insecta</taxon>
        <taxon>Pterygota</taxon>
        <taxon>Neoptera</taxon>
        <taxon>Endopterygota</taxon>
        <taxon>Coleoptera</taxon>
        <taxon>Polyphaga</taxon>
        <taxon>Cucujiformia</taxon>
        <taxon>Chrysomeloidea</taxon>
        <taxon>Cerambycidae</taxon>
        <taxon>Cerambycinae</taxon>
        <taxon>Callichromatini</taxon>
        <taxon>Aromia</taxon>
    </lineage>
</organism>
<evidence type="ECO:0000313" key="1">
    <source>
        <dbReference type="EMBL" id="KAJ8934238.1"/>
    </source>
</evidence>